<organism evidence="2 3">
    <name type="scientific">Flavobacterium aquidurense</name>
    <dbReference type="NCBI Taxonomy" id="362413"/>
    <lineage>
        <taxon>Bacteria</taxon>
        <taxon>Pseudomonadati</taxon>
        <taxon>Bacteroidota</taxon>
        <taxon>Flavobacteriia</taxon>
        <taxon>Flavobacteriales</taxon>
        <taxon>Flavobacteriaceae</taxon>
        <taxon>Flavobacterium</taxon>
    </lineage>
</organism>
<sequence length="335" mass="39680">MEILKYNAKYSQVESLLLFENSIKNDILVSIIIPTYNRIDLLKEAIKSVVSQQNKELISYEIIVMDNNPESIKNLDVKNLDIDFNGHNFRYYVNSENIGMMANWNRGIELAKGKWIIQLHDDDYFLPNFIETVSKDILRFEKKDAIIHSTFFHDKRKTSTINLNFKKKTYYRLNSLHVVCGNYHISGALIKKDIVYKLGGFDPEMYPISDYDFNQKLISNFNAIMIENDPLAVIIFEKNETLNPKAFTNWFGLERIIKNNAILHLNKPFRLILSKIIDVQINSEIEFYAKEIFIEKEDQNFIRSKELKVNKLMKIIWKFYIKYFHLMNLVIKKDY</sequence>
<proteinExistence type="predicted"/>
<dbReference type="PANTHER" id="PTHR22916:SF3">
    <property type="entry name" value="UDP-GLCNAC:BETAGAL BETA-1,3-N-ACETYLGLUCOSAMINYLTRANSFERASE-LIKE PROTEIN 1"/>
    <property type="match status" value="1"/>
</dbReference>
<accession>A0A0N8VNA0</accession>
<dbReference type="RefSeq" id="WP_055093114.1">
    <property type="nucleotide sequence ID" value="NZ_JRLF01000007.1"/>
</dbReference>
<dbReference type="Gene3D" id="3.90.550.10">
    <property type="entry name" value="Spore Coat Polysaccharide Biosynthesis Protein SpsA, Chain A"/>
    <property type="match status" value="1"/>
</dbReference>
<evidence type="ECO:0000259" key="1">
    <source>
        <dbReference type="Pfam" id="PF00535"/>
    </source>
</evidence>
<dbReference type="SUPFAM" id="SSF53448">
    <property type="entry name" value="Nucleotide-diphospho-sugar transferases"/>
    <property type="match status" value="1"/>
</dbReference>
<keyword evidence="2" id="KW-0808">Transferase</keyword>
<dbReference type="PANTHER" id="PTHR22916">
    <property type="entry name" value="GLYCOSYLTRANSFERASE"/>
    <property type="match status" value="1"/>
</dbReference>
<dbReference type="Proteomes" id="UP000050443">
    <property type="component" value="Unassembled WGS sequence"/>
</dbReference>
<evidence type="ECO:0000313" key="3">
    <source>
        <dbReference type="Proteomes" id="UP000050443"/>
    </source>
</evidence>
<protein>
    <submittedName>
        <fullName evidence="2">Glycosyl transferase, group 2 family protein</fullName>
    </submittedName>
</protein>
<dbReference type="STRING" id="362413.RC62_3885"/>
<comment type="caution">
    <text evidence="2">The sequence shown here is derived from an EMBL/GenBank/DDBJ whole genome shotgun (WGS) entry which is preliminary data.</text>
</comment>
<dbReference type="Pfam" id="PF00535">
    <property type="entry name" value="Glycos_transf_2"/>
    <property type="match status" value="1"/>
</dbReference>
<feature type="domain" description="Glycosyltransferase 2-like" evidence="1">
    <location>
        <begin position="30"/>
        <end position="198"/>
    </location>
</feature>
<dbReference type="PATRIC" id="fig|362413.3.peg.3811"/>
<reference evidence="2 3" key="1">
    <citation type="submission" date="2014-09" db="EMBL/GenBank/DDBJ databases">
        <title>Genome sequence of Flavobacterium aquidurense RC62.</title>
        <authorList>
            <person name="Kim J.F."/>
            <person name="Kwak M.-J."/>
        </authorList>
    </citation>
    <scope>NUCLEOTIDE SEQUENCE [LARGE SCALE GENOMIC DNA]</scope>
    <source>
        <strain evidence="2 3">RC62</strain>
    </source>
</reference>
<gene>
    <name evidence="2" type="ORF">RC62_3885</name>
</gene>
<evidence type="ECO:0000313" key="2">
    <source>
        <dbReference type="EMBL" id="KQB41540.1"/>
    </source>
</evidence>
<dbReference type="OrthoDB" id="396512at2"/>
<dbReference type="AlphaFoldDB" id="A0A0N8VNA0"/>
<name>A0A0N8VNA0_9FLAO</name>
<dbReference type="EMBL" id="JRLF01000007">
    <property type="protein sequence ID" value="KQB41540.1"/>
    <property type="molecule type" value="Genomic_DNA"/>
</dbReference>
<dbReference type="InterPro" id="IPR029044">
    <property type="entry name" value="Nucleotide-diphossugar_trans"/>
</dbReference>
<dbReference type="GO" id="GO:0016758">
    <property type="term" value="F:hexosyltransferase activity"/>
    <property type="evidence" value="ECO:0007669"/>
    <property type="project" value="UniProtKB-ARBA"/>
</dbReference>
<dbReference type="InterPro" id="IPR001173">
    <property type="entry name" value="Glyco_trans_2-like"/>
</dbReference>